<dbReference type="Proteomes" id="UP000274822">
    <property type="component" value="Unassembled WGS sequence"/>
</dbReference>
<sequence>MHLCHFIWWLGDARDKQPYKEGLIVLLLPPQSCKMELEGTTVPFGTPSEKDTIEIGIIGMGDMGRLYARRIHAAGWKQLISRALKTYRIYDSVNVCDLPSKYESLKAELQGWLSRVS</sequence>
<name>A0A433QEN7_9FUNG</name>
<proteinExistence type="predicted"/>
<dbReference type="AlphaFoldDB" id="A0A433QEN7"/>
<keyword evidence="2" id="KW-1185">Reference proteome</keyword>
<comment type="caution">
    <text evidence="1">The sequence shown here is derived from an EMBL/GenBank/DDBJ whole genome shotgun (WGS) entry which is preliminary data.</text>
</comment>
<evidence type="ECO:0000313" key="2">
    <source>
        <dbReference type="Proteomes" id="UP000274822"/>
    </source>
</evidence>
<accession>A0A433QEN7</accession>
<evidence type="ECO:0000313" key="1">
    <source>
        <dbReference type="EMBL" id="RUS28263.1"/>
    </source>
</evidence>
<protein>
    <submittedName>
        <fullName evidence="1">Uncharacterized protein</fullName>
    </submittedName>
</protein>
<gene>
    <name evidence="1" type="ORF">BC938DRAFT_482090</name>
</gene>
<organism evidence="1 2">
    <name type="scientific">Jimgerdemannia flammicorona</name>
    <dbReference type="NCBI Taxonomy" id="994334"/>
    <lineage>
        <taxon>Eukaryota</taxon>
        <taxon>Fungi</taxon>
        <taxon>Fungi incertae sedis</taxon>
        <taxon>Mucoromycota</taxon>
        <taxon>Mucoromycotina</taxon>
        <taxon>Endogonomycetes</taxon>
        <taxon>Endogonales</taxon>
        <taxon>Endogonaceae</taxon>
        <taxon>Jimgerdemannia</taxon>
    </lineage>
</organism>
<dbReference type="EMBL" id="RBNJ01006865">
    <property type="protein sequence ID" value="RUS28263.1"/>
    <property type="molecule type" value="Genomic_DNA"/>
</dbReference>
<reference evidence="1 2" key="1">
    <citation type="journal article" date="2018" name="New Phytol.">
        <title>Phylogenomics of Endogonaceae and evolution of mycorrhizas within Mucoromycota.</title>
        <authorList>
            <person name="Chang Y."/>
            <person name="Desiro A."/>
            <person name="Na H."/>
            <person name="Sandor L."/>
            <person name="Lipzen A."/>
            <person name="Clum A."/>
            <person name="Barry K."/>
            <person name="Grigoriev I.V."/>
            <person name="Martin F.M."/>
            <person name="Stajich J.E."/>
            <person name="Smith M.E."/>
            <person name="Bonito G."/>
            <person name="Spatafora J.W."/>
        </authorList>
    </citation>
    <scope>NUCLEOTIDE SEQUENCE [LARGE SCALE GENOMIC DNA]</scope>
    <source>
        <strain evidence="1 2">AD002</strain>
    </source>
</reference>